<organism evidence="1 2">
    <name type="scientific">Belliella aquatica</name>
    <dbReference type="NCBI Taxonomy" id="1323734"/>
    <lineage>
        <taxon>Bacteria</taxon>
        <taxon>Pseudomonadati</taxon>
        <taxon>Bacteroidota</taxon>
        <taxon>Cytophagia</taxon>
        <taxon>Cytophagales</taxon>
        <taxon>Cyclobacteriaceae</taxon>
        <taxon>Belliella</taxon>
    </lineage>
</organism>
<dbReference type="InterPro" id="IPR018490">
    <property type="entry name" value="cNMP-bd_dom_sf"/>
</dbReference>
<name>A0ABQ1LYW1_9BACT</name>
<dbReference type="InterPro" id="IPR014710">
    <property type="entry name" value="RmlC-like_jellyroll"/>
</dbReference>
<accession>A0ABQ1LYW1</accession>
<reference evidence="2" key="1">
    <citation type="journal article" date="2019" name="Int. J. Syst. Evol. Microbiol.">
        <title>The Global Catalogue of Microorganisms (GCM) 10K type strain sequencing project: providing services to taxonomists for standard genome sequencing and annotation.</title>
        <authorList>
            <consortium name="The Broad Institute Genomics Platform"/>
            <consortium name="The Broad Institute Genome Sequencing Center for Infectious Disease"/>
            <person name="Wu L."/>
            <person name="Ma J."/>
        </authorList>
    </citation>
    <scope>NUCLEOTIDE SEQUENCE [LARGE SCALE GENOMIC DNA]</scope>
    <source>
        <strain evidence="2">CGMCC 1.12479</strain>
    </source>
</reference>
<evidence type="ECO:0000313" key="2">
    <source>
        <dbReference type="Proteomes" id="UP000635885"/>
    </source>
</evidence>
<dbReference type="Proteomes" id="UP000635885">
    <property type="component" value="Unassembled WGS sequence"/>
</dbReference>
<dbReference type="EMBL" id="BMFD01000002">
    <property type="protein sequence ID" value="GGC31456.1"/>
    <property type="molecule type" value="Genomic_DNA"/>
</dbReference>
<comment type="caution">
    <text evidence="1">The sequence shown here is derived from an EMBL/GenBank/DDBJ whole genome shotgun (WGS) entry which is preliminary data.</text>
</comment>
<protein>
    <recommendedName>
        <fullName evidence="3">cAMP-binding domain of CRP or a regulatory subunit of cAMP-dependent protein kinases</fullName>
    </recommendedName>
</protein>
<evidence type="ECO:0008006" key="3">
    <source>
        <dbReference type="Google" id="ProtNLM"/>
    </source>
</evidence>
<gene>
    <name evidence="1" type="ORF">GCM10010993_08010</name>
</gene>
<proteinExistence type="predicted"/>
<dbReference type="SUPFAM" id="SSF51206">
    <property type="entry name" value="cAMP-binding domain-like"/>
    <property type="match status" value="1"/>
</dbReference>
<keyword evidence="2" id="KW-1185">Reference proteome</keyword>
<evidence type="ECO:0000313" key="1">
    <source>
        <dbReference type="EMBL" id="GGC31456.1"/>
    </source>
</evidence>
<sequence>MKEDLDSLLVIDRKEYIKLFQFLKIKSYRKGEVLKSHEELEMVSRYIFSGDIAEYEYRDKKLYCRKIFSAQETACDFESYWSEEKSNITLKAFTDVQVGELHKADEFNVIEYIPVFAKLALKINHRMTKIDQQWKRLHYMEKKDAYNSLQKICRVFGLLQVLEISAILNIPERSVFRIRKELSQE</sequence>
<dbReference type="Gene3D" id="2.60.120.10">
    <property type="entry name" value="Jelly Rolls"/>
    <property type="match status" value="1"/>
</dbReference>